<reference evidence="2 3" key="2">
    <citation type="journal article" date="2012" name="Stand. Genomic Sci.">
        <title>Complete genome sequence of the facultatively anaerobic, appendaged bacterium Muricauda ruestringensis type strain (B1(T)).</title>
        <authorList>
            <person name="Huntemann M."/>
            <person name="Teshima H."/>
            <person name="Lapidus A."/>
            <person name="Nolan M."/>
            <person name="Lucas S."/>
            <person name="Hammon N."/>
            <person name="Deshpande S."/>
            <person name="Cheng J.F."/>
            <person name="Tapia R."/>
            <person name="Goodwin L.A."/>
            <person name="Pitluck S."/>
            <person name="Liolios K."/>
            <person name="Pagani I."/>
            <person name="Ivanova N."/>
            <person name="Mavromatis K."/>
            <person name="Mikhailova N."/>
            <person name="Pati A."/>
            <person name="Chen A."/>
            <person name="Palaniappan K."/>
            <person name="Land M."/>
            <person name="Hauser L."/>
            <person name="Pan C."/>
            <person name="Brambilla E.M."/>
            <person name="Rohde M."/>
            <person name="Spring S."/>
            <person name="Goker M."/>
            <person name="Detter J.C."/>
            <person name="Bristow J."/>
            <person name="Eisen J.A."/>
            <person name="Markowitz V."/>
            <person name="Hugenholtz P."/>
            <person name="Kyrpides N.C."/>
            <person name="Klenk H.P."/>
            <person name="Woyke T."/>
        </authorList>
    </citation>
    <scope>NUCLEOTIDE SEQUENCE [LARGE SCALE GENOMIC DNA]</scope>
    <source>
        <strain evidence="3">DSM 13258 / LMG 19739 / B1</strain>
    </source>
</reference>
<name>G2PKK4_ALLRU</name>
<reference evidence="3" key="1">
    <citation type="submission" date="2011-08" db="EMBL/GenBank/DDBJ databases">
        <title>The complete genome of Muricauda ruestringensis DSM 13258.</title>
        <authorList>
            <person name="Lucas S."/>
            <person name="Han J."/>
            <person name="Lapidus A."/>
            <person name="Bruce D."/>
            <person name="Goodwin L."/>
            <person name="Pitluck S."/>
            <person name="Peters L."/>
            <person name="Kyrpides N."/>
            <person name="Mavromatis K."/>
            <person name="Ivanova N."/>
            <person name="Ovchinnikova G."/>
            <person name="Teshima H."/>
            <person name="Detter J.C."/>
            <person name="Tapia R."/>
            <person name="Han C."/>
            <person name="Land M."/>
            <person name="Hauser L."/>
            <person name="Markowitz V."/>
            <person name="Cheng J.-F."/>
            <person name="Hugenholtz P."/>
            <person name="Woyke T."/>
            <person name="Wu D."/>
            <person name="Spring S."/>
            <person name="Schroeder M."/>
            <person name="Brambilla E."/>
            <person name="Klenk H.-P."/>
            <person name="Eisen J.A."/>
        </authorList>
    </citation>
    <scope>NUCLEOTIDE SEQUENCE [LARGE SCALE GENOMIC DNA]</scope>
    <source>
        <strain evidence="3">DSM 13258 / LMG 19739 / B1</strain>
    </source>
</reference>
<dbReference type="EMBL" id="CP002999">
    <property type="protein sequence ID" value="AEM71023.1"/>
    <property type="molecule type" value="Genomic_DNA"/>
</dbReference>
<evidence type="ECO:0000259" key="1">
    <source>
        <dbReference type="Pfam" id="PF01841"/>
    </source>
</evidence>
<dbReference type="SUPFAM" id="SSF54001">
    <property type="entry name" value="Cysteine proteinases"/>
    <property type="match status" value="1"/>
</dbReference>
<accession>G2PKK4</accession>
<dbReference type="Proteomes" id="UP000008908">
    <property type="component" value="Chromosome"/>
</dbReference>
<organism evidence="2 3">
    <name type="scientific">Allomuricauda ruestringensis (strain DSM 13258 / CIP 107369 / LMG 19739 / B1)</name>
    <name type="common">Muricauda ruestringensis</name>
    <dbReference type="NCBI Taxonomy" id="886377"/>
    <lineage>
        <taxon>Bacteria</taxon>
        <taxon>Pseudomonadati</taxon>
        <taxon>Bacteroidota</taxon>
        <taxon>Flavobacteriia</taxon>
        <taxon>Flavobacteriales</taxon>
        <taxon>Flavobacteriaceae</taxon>
        <taxon>Flagellimonas</taxon>
    </lineage>
</organism>
<proteinExistence type="predicted"/>
<dbReference type="STRING" id="886377.Murru_1984"/>
<protein>
    <submittedName>
        <fullName evidence="2">Transglutaminase domain-containing protein</fullName>
    </submittedName>
</protein>
<dbReference type="OrthoDB" id="98874at2"/>
<evidence type="ECO:0000313" key="2">
    <source>
        <dbReference type="EMBL" id="AEM71023.1"/>
    </source>
</evidence>
<dbReference type="HOGENOM" id="CLU_026364_0_0_10"/>
<dbReference type="Gene3D" id="3.10.620.30">
    <property type="match status" value="1"/>
</dbReference>
<dbReference type="Gene3D" id="2.60.40.3140">
    <property type="match status" value="1"/>
</dbReference>
<keyword evidence="3" id="KW-1185">Reference proteome</keyword>
<dbReference type="RefSeq" id="WP_014033304.1">
    <property type="nucleotide sequence ID" value="NC_015945.1"/>
</dbReference>
<dbReference type="Gene3D" id="2.60.120.1130">
    <property type="match status" value="1"/>
</dbReference>
<feature type="domain" description="Transglutaminase-like" evidence="1">
    <location>
        <begin position="317"/>
        <end position="393"/>
    </location>
</feature>
<dbReference type="KEGG" id="mrs:Murru_1984"/>
<dbReference type="eggNOG" id="COG1305">
    <property type="taxonomic scope" value="Bacteria"/>
</dbReference>
<gene>
    <name evidence="2" type="ordered locus">Murru_1984</name>
</gene>
<dbReference type="AlphaFoldDB" id="G2PKK4"/>
<dbReference type="InterPro" id="IPR038765">
    <property type="entry name" value="Papain-like_cys_pep_sf"/>
</dbReference>
<dbReference type="Pfam" id="PF01841">
    <property type="entry name" value="Transglut_core"/>
    <property type="match status" value="1"/>
</dbReference>
<dbReference type="InterPro" id="IPR002931">
    <property type="entry name" value="Transglutaminase-like"/>
</dbReference>
<evidence type="ECO:0000313" key="3">
    <source>
        <dbReference type="Proteomes" id="UP000008908"/>
    </source>
</evidence>
<sequence>MRLRLFFLLLLVQQIVVSAKEVKFGKVSKEEVSATQHAMYPWANAAILHKNEWVRYNYQYETGWSLVREVHYRIKIYNREGFDWATLQVPLYAGGNNREDISGVKGFTFNIVDGKVVDTKLKNDGVFIEEVNEYRNKASITMPEVKEGSVLDIEYKIVSPMYWSVDEFKFQYNIPVDYAQVRLEIPEYFLFKQYSRGFHPIKFDQSQENRSMNVSYRSSDQMGRLGRTTHKSGTLNFEENVYTMKVSNVPALLDEKYTSNIDNFRSSIKFELASTRFPNKPFKNYSLTWEDVAKSIYDYDSFGGELNRKNYFDNDVDQIIQGLSSDSEKAMALFQFVKTKMNWDNFVGVGCSSQGIRKAYKEGKGNVAEINLMLTAMLRYAGLNANPVLVSTRSNGIPLFPTSDGFNYVVSGLQLDNGLILLDATEKNAFPDVLPMRALNWFGRLIREDGTSREVNLMPKTKSLDAIVLSVDLNEDGSIQGRCRQQYTANNAFIFRENFGEGSEDTYLDELEKRYGDLEISDFELQNQYELSKPIVQTFTYTKESAYEKIAGKLYLSPLFHLTTSENPFKTEKREFPVDYGYPWADKYIITINIPEGYAVESVPEPIAVALPENLGQFKYNISAENNMINARVETELNTPVIPADYYLDLKEFYAHIIKKEAEKVILTKL</sequence>